<comment type="subcellular location">
    <subcellularLocation>
        <location evidence="1">Cell membrane</location>
        <topology evidence="1">Peripheral membrane protein</topology>
    </subcellularLocation>
</comment>
<dbReference type="Gene3D" id="3.40.50.300">
    <property type="entry name" value="P-loop containing nucleotide triphosphate hydrolases"/>
    <property type="match status" value="1"/>
</dbReference>
<keyword evidence="5" id="KW-0046">Antibiotic resistance</keyword>
<reference evidence="7 8" key="1">
    <citation type="submission" date="2019-05" db="EMBL/GenBank/DDBJ databases">
        <title>Draft genome sequence of Nonomuraea zeae DSM 100528.</title>
        <authorList>
            <person name="Saricaoglu S."/>
            <person name="Isik K."/>
        </authorList>
    </citation>
    <scope>NUCLEOTIDE SEQUENCE [LARGE SCALE GENOMIC DNA]</scope>
    <source>
        <strain evidence="7 8">DSM 100528</strain>
    </source>
</reference>
<evidence type="ECO:0000259" key="6">
    <source>
        <dbReference type="PROSITE" id="PS50893"/>
    </source>
</evidence>
<dbReference type="GO" id="GO:0005524">
    <property type="term" value="F:ATP binding"/>
    <property type="evidence" value="ECO:0007669"/>
    <property type="project" value="UniProtKB-KW"/>
</dbReference>
<dbReference type="SUPFAM" id="SSF52540">
    <property type="entry name" value="P-loop containing nucleoside triphosphate hydrolases"/>
    <property type="match status" value="1"/>
</dbReference>
<keyword evidence="8" id="KW-1185">Reference proteome</keyword>
<evidence type="ECO:0000256" key="3">
    <source>
        <dbReference type="ARBA" id="ARBA00022741"/>
    </source>
</evidence>
<organism evidence="7 8">
    <name type="scientific">Nonomuraea zeae</name>
    <dbReference type="NCBI Taxonomy" id="1642303"/>
    <lineage>
        <taxon>Bacteria</taxon>
        <taxon>Bacillati</taxon>
        <taxon>Actinomycetota</taxon>
        <taxon>Actinomycetes</taxon>
        <taxon>Streptosporangiales</taxon>
        <taxon>Streptosporangiaceae</taxon>
        <taxon>Nonomuraea</taxon>
    </lineage>
</organism>
<evidence type="ECO:0000313" key="7">
    <source>
        <dbReference type="EMBL" id="TMR37189.1"/>
    </source>
</evidence>
<dbReference type="RefSeq" id="WP_138689089.1">
    <property type="nucleotide sequence ID" value="NZ_JBHSAZ010000076.1"/>
</dbReference>
<dbReference type="InterPro" id="IPR017871">
    <property type="entry name" value="ABC_transporter-like_CS"/>
</dbReference>
<evidence type="ECO:0000256" key="4">
    <source>
        <dbReference type="ARBA" id="ARBA00022840"/>
    </source>
</evidence>
<dbReference type="GO" id="GO:0005886">
    <property type="term" value="C:plasma membrane"/>
    <property type="evidence" value="ECO:0007669"/>
    <property type="project" value="UniProtKB-SubCell"/>
</dbReference>
<comment type="caution">
    <text evidence="7">The sequence shown here is derived from an EMBL/GenBank/DDBJ whole genome shotgun (WGS) entry which is preliminary data.</text>
</comment>
<dbReference type="InterPro" id="IPR027417">
    <property type="entry name" value="P-loop_NTPase"/>
</dbReference>
<dbReference type="EMBL" id="VCKX01000018">
    <property type="protein sequence ID" value="TMR37189.1"/>
    <property type="molecule type" value="Genomic_DNA"/>
</dbReference>
<evidence type="ECO:0000256" key="2">
    <source>
        <dbReference type="ARBA" id="ARBA00022448"/>
    </source>
</evidence>
<dbReference type="PANTHER" id="PTHR42711:SF17">
    <property type="entry name" value="ABC TRANSPORTER ATP-BINDING PROTEIN"/>
    <property type="match status" value="1"/>
</dbReference>
<keyword evidence="2" id="KW-0813">Transport</keyword>
<accession>A0A5S4GWN2</accession>
<dbReference type="GO" id="GO:0046677">
    <property type="term" value="P:response to antibiotic"/>
    <property type="evidence" value="ECO:0007669"/>
    <property type="project" value="UniProtKB-KW"/>
</dbReference>
<sequence>MKNTTSAAIAFQGVSKRYGRVQALDDVTFEVGRGECVALLGPNGAGKSTAVDLMLGLRRPDQGRIRVLDDSPAGAVAAGRVGAMPQSGGLPSDATVRDVVALAVRLYGARRTVGEVLEMAGLDEVARRRGDALSGGQAQRVRFAMALAGRPELLFLDEPTVAMDAASRRAFWTSVRQAGTTTVFATHYLDEADAFADRVIVLAHGTVVAEGTPSTIKAMVGGRTVRCVLDAPEPSRLLALPGVRDVGVHGRDVTIRTDDADGTVAALYGSVGGVRDLRVSGADLEEALITLTSGKQVA</sequence>
<dbReference type="SMART" id="SM00382">
    <property type="entry name" value="AAA"/>
    <property type="match status" value="1"/>
</dbReference>
<protein>
    <submittedName>
        <fullName evidence="7">ABC transporter ATP-binding protein</fullName>
    </submittedName>
</protein>
<dbReference type="CDD" id="cd03230">
    <property type="entry name" value="ABC_DR_subfamily_A"/>
    <property type="match status" value="1"/>
</dbReference>
<dbReference type="PROSITE" id="PS50893">
    <property type="entry name" value="ABC_TRANSPORTER_2"/>
    <property type="match status" value="1"/>
</dbReference>
<evidence type="ECO:0000256" key="5">
    <source>
        <dbReference type="ARBA" id="ARBA00023251"/>
    </source>
</evidence>
<gene>
    <name evidence="7" type="ORF">ETD85_08660</name>
</gene>
<dbReference type="OrthoDB" id="9804819at2"/>
<evidence type="ECO:0000256" key="1">
    <source>
        <dbReference type="ARBA" id="ARBA00004202"/>
    </source>
</evidence>
<dbReference type="InterPro" id="IPR003439">
    <property type="entry name" value="ABC_transporter-like_ATP-bd"/>
</dbReference>
<dbReference type="Proteomes" id="UP000306628">
    <property type="component" value="Unassembled WGS sequence"/>
</dbReference>
<dbReference type="InterPro" id="IPR050763">
    <property type="entry name" value="ABC_transporter_ATP-binding"/>
</dbReference>
<keyword evidence="4 7" id="KW-0067">ATP-binding</keyword>
<dbReference type="PANTHER" id="PTHR42711">
    <property type="entry name" value="ABC TRANSPORTER ATP-BINDING PROTEIN"/>
    <property type="match status" value="1"/>
</dbReference>
<feature type="domain" description="ABC transporter" evidence="6">
    <location>
        <begin position="9"/>
        <end position="229"/>
    </location>
</feature>
<dbReference type="Pfam" id="PF00005">
    <property type="entry name" value="ABC_tran"/>
    <property type="match status" value="1"/>
</dbReference>
<keyword evidence="3" id="KW-0547">Nucleotide-binding</keyword>
<dbReference type="GO" id="GO:0016887">
    <property type="term" value="F:ATP hydrolysis activity"/>
    <property type="evidence" value="ECO:0007669"/>
    <property type="project" value="InterPro"/>
</dbReference>
<dbReference type="AlphaFoldDB" id="A0A5S4GWN2"/>
<name>A0A5S4GWN2_9ACTN</name>
<evidence type="ECO:0000313" key="8">
    <source>
        <dbReference type="Proteomes" id="UP000306628"/>
    </source>
</evidence>
<dbReference type="PROSITE" id="PS00211">
    <property type="entry name" value="ABC_TRANSPORTER_1"/>
    <property type="match status" value="1"/>
</dbReference>
<proteinExistence type="predicted"/>
<dbReference type="InterPro" id="IPR003593">
    <property type="entry name" value="AAA+_ATPase"/>
</dbReference>